<reference evidence="2 3" key="1">
    <citation type="submission" date="2018-01" db="EMBL/GenBank/DDBJ databases">
        <authorList>
            <person name="Gaut B.S."/>
            <person name="Morton B.R."/>
            <person name="Clegg M.T."/>
            <person name="Duvall M.R."/>
        </authorList>
    </citation>
    <scope>NUCLEOTIDE SEQUENCE [LARGE SCALE GENOMIC DNA]</scope>
    <source>
        <strain evidence="2">GP69</strain>
    </source>
</reference>
<evidence type="ECO:0000259" key="1">
    <source>
        <dbReference type="Pfam" id="PF07179"/>
    </source>
</evidence>
<accession>A0A2K4ZA19</accession>
<sequence>MEFNKSVSNPMLVGSIELMKAEDTPEHRNMFVGELLKADLLSPAIVEPAPEENAEGKPVVAPGSKVQFPMLNTPDGARFFMAFTDRAEYEKWQEKNKKFPVFALKLEEYAAMVLRRDAKGNICPALGVVINPAGSNLIVPREMLAGIMSAKAAQAKQMAEKRK</sequence>
<evidence type="ECO:0000313" key="2">
    <source>
        <dbReference type="EMBL" id="SOY27299.1"/>
    </source>
</evidence>
<dbReference type="Proteomes" id="UP000236311">
    <property type="component" value="Unassembled WGS sequence"/>
</dbReference>
<dbReference type="Pfam" id="PF07179">
    <property type="entry name" value="SseB"/>
    <property type="match status" value="1"/>
</dbReference>
<organism evidence="2 3">
    <name type="scientific">Acetatifactor muris</name>
    <dbReference type="NCBI Taxonomy" id="879566"/>
    <lineage>
        <taxon>Bacteria</taxon>
        <taxon>Bacillati</taxon>
        <taxon>Bacillota</taxon>
        <taxon>Clostridia</taxon>
        <taxon>Lachnospirales</taxon>
        <taxon>Lachnospiraceae</taxon>
        <taxon>Acetatifactor</taxon>
    </lineage>
</organism>
<dbReference type="RefSeq" id="WP_103237449.1">
    <property type="nucleotide sequence ID" value="NZ_JANJZD010000008.1"/>
</dbReference>
<dbReference type="InterPro" id="IPR009839">
    <property type="entry name" value="SseB_N"/>
</dbReference>
<proteinExistence type="predicted"/>
<dbReference type="OrthoDB" id="1639333at2"/>
<dbReference type="AlphaFoldDB" id="A0A2K4ZA19"/>
<evidence type="ECO:0000313" key="3">
    <source>
        <dbReference type="Proteomes" id="UP000236311"/>
    </source>
</evidence>
<protein>
    <recommendedName>
        <fullName evidence="1">SseB protein N-terminal domain-containing protein</fullName>
    </recommendedName>
</protein>
<keyword evidence="3" id="KW-1185">Reference proteome</keyword>
<name>A0A2K4ZA19_9FIRM</name>
<gene>
    <name evidence="2" type="ORF">AMURIS_00003</name>
</gene>
<dbReference type="EMBL" id="OFSM01000001">
    <property type="protein sequence ID" value="SOY27299.1"/>
    <property type="molecule type" value="Genomic_DNA"/>
</dbReference>
<feature type="domain" description="SseB protein N-terminal" evidence="1">
    <location>
        <begin position="19"/>
        <end position="144"/>
    </location>
</feature>